<keyword evidence="1" id="KW-0472">Membrane</keyword>
<dbReference type="EMBL" id="JBHSSC010000017">
    <property type="protein sequence ID" value="MFC6180920.1"/>
    <property type="molecule type" value="Genomic_DNA"/>
</dbReference>
<sequence>MAPKRRKPINRQKGGGSMDTEQFATKFEFIKWYISTTLVLVGTLVALHLF</sequence>
<protein>
    <submittedName>
        <fullName evidence="2">Uncharacterized protein</fullName>
    </submittedName>
</protein>
<name>A0ABW1S0F3_9LACO</name>
<keyword evidence="1" id="KW-0812">Transmembrane</keyword>
<evidence type="ECO:0000313" key="3">
    <source>
        <dbReference type="Proteomes" id="UP001596282"/>
    </source>
</evidence>
<gene>
    <name evidence="2" type="ORF">ACFP5Y_06785</name>
</gene>
<feature type="transmembrane region" description="Helical" evidence="1">
    <location>
        <begin position="32"/>
        <end position="49"/>
    </location>
</feature>
<keyword evidence="1" id="KW-1133">Transmembrane helix</keyword>
<dbReference type="Proteomes" id="UP001596282">
    <property type="component" value="Unassembled WGS sequence"/>
</dbReference>
<dbReference type="RefSeq" id="WP_171001479.1">
    <property type="nucleotide sequence ID" value="NZ_BJDJ01000016.1"/>
</dbReference>
<proteinExistence type="predicted"/>
<accession>A0ABW1S0F3</accession>
<organism evidence="2 3">
    <name type="scientific">Lactiplantibacillus daowaiensis</name>
    <dbReference type="NCBI Taxonomy" id="2559918"/>
    <lineage>
        <taxon>Bacteria</taxon>
        <taxon>Bacillati</taxon>
        <taxon>Bacillota</taxon>
        <taxon>Bacilli</taxon>
        <taxon>Lactobacillales</taxon>
        <taxon>Lactobacillaceae</taxon>
        <taxon>Lactiplantibacillus</taxon>
    </lineage>
</organism>
<comment type="caution">
    <text evidence="2">The sequence shown here is derived from an EMBL/GenBank/DDBJ whole genome shotgun (WGS) entry which is preliminary data.</text>
</comment>
<reference evidence="3" key="1">
    <citation type="journal article" date="2019" name="Int. J. Syst. Evol. Microbiol.">
        <title>The Global Catalogue of Microorganisms (GCM) 10K type strain sequencing project: providing services to taxonomists for standard genome sequencing and annotation.</title>
        <authorList>
            <consortium name="The Broad Institute Genomics Platform"/>
            <consortium name="The Broad Institute Genome Sequencing Center for Infectious Disease"/>
            <person name="Wu L."/>
            <person name="Ma J."/>
        </authorList>
    </citation>
    <scope>NUCLEOTIDE SEQUENCE [LARGE SCALE GENOMIC DNA]</scope>
    <source>
        <strain evidence="3">CCM 8933</strain>
    </source>
</reference>
<evidence type="ECO:0000256" key="1">
    <source>
        <dbReference type="SAM" id="Phobius"/>
    </source>
</evidence>
<evidence type="ECO:0000313" key="2">
    <source>
        <dbReference type="EMBL" id="MFC6180920.1"/>
    </source>
</evidence>
<keyword evidence="3" id="KW-1185">Reference proteome</keyword>